<protein>
    <submittedName>
        <fullName evidence="2">Hypp6826 protein</fullName>
    </submittedName>
</protein>
<keyword evidence="3" id="KW-1185">Reference proteome</keyword>
<organism evidence="2 3">
    <name type="scientific">Branchiostoma lanceolatum</name>
    <name type="common">Common lancelet</name>
    <name type="synonym">Amphioxus lanceolatum</name>
    <dbReference type="NCBI Taxonomy" id="7740"/>
    <lineage>
        <taxon>Eukaryota</taxon>
        <taxon>Metazoa</taxon>
        <taxon>Chordata</taxon>
        <taxon>Cephalochordata</taxon>
        <taxon>Leptocardii</taxon>
        <taxon>Amphioxiformes</taxon>
        <taxon>Branchiostomatidae</taxon>
        <taxon>Branchiostoma</taxon>
    </lineage>
</organism>
<feature type="region of interest" description="Disordered" evidence="1">
    <location>
        <begin position="1"/>
        <end position="69"/>
    </location>
</feature>
<dbReference type="EMBL" id="OV696697">
    <property type="protein sequence ID" value="CAH1242547.1"/>
    <property type="molecule type" value="Genomic_DNA"/>
</dbReference>
<dbReference type="Proteomes" id="UP000838412">
    <property type="component" value="Chromosome 12"/>
</dbReference>
<sequence length="155" mass="17509">MPMINLFSWPGHPTTSPRQQHLDHQHLTPRPQASSSNTTTPAEQPTSSNSTAPPDRPAPIPGPSDGTECPECFLNPCVMAVHGRRAGMRAALLHQRQPNPKNSGVRKAKYKTVWGQINMRGGWKDERHLRRKPRRMLDDGFHIVKRDVMPSVRWT</sequence>
<accession>A0A8J9YVL0</accession>
<evidence type="ECO:0000256" key="1">
    <source>
        <dbReference type="SAM" id="MobiDB-lite"/>
    </source>
</evidence>
<reference evidence="2" key="1">
    <citation type="submission" date="2022-01" db="EMBL/GenBank/DDBJ databases">
        <authorList>
            <person name="Braso-Vives M."/>
        </authorList>
    </citation>
    <scope>NUCLEOTIDE SEQUENCE</scope>
</reference>
<evidence type="ECO:0000313" key="3">
    <source>
        <dbReference type="Proteomes" id="UP000838412"/>
    </source>
</evidence>
<dbReference type="AlphaFoldDB" id="A0A8J9YVL0"/>
<feature type="compositionally biased region" description="Polar residues" evidence="1">
    <location>
        <begin position="31"/>
        <end position="52"/>
    </location>
</feature>
<name>A0A8J9YVL0_BRALA</name>
<proteinExistence type="predicted"/>
<evidence type="ECO:0000313" key="2">
    <source>
        <dbReference type="EMBL" id="CAH1242547.1"/>
    </source>
</evidence>
<gene>
    <name evidence="2" type="primary">Hypp6826</name>
    <name evidence="2" type="ORF">BLAG_LOCUS5836</name>
</gene>